<accession>A0A4V4LTG0</accession>
<evidence type="ECO:0000256" key="3">
    <source>
        <dbReference type="ARBA" id="ARBA00022705"/>
    </source>
</evidence>
<reference evidence="7 8" key="1">
    <citation type="submission" date="2019-03" db="EMBL/GenBank/DDBJ databases">
        <title>Sequencing 23 genomes of Wallemia ichthyophaga.</title>
        <authorList>
            <person name="Gostincar C."/>
        </authorList>
    </citation>
    <scope>NUCLEOTIDE SEQUENCE [LARGE SCALE GENOMIC DNA]</scope>
    <source>
        <strain evidence="7 8">EXF-5753</strain>
    </source>
</reference>
<dbReference type="Proteomes" id="UP000310189">
    <property type="component" value="Unassembled WGS sequence"/>
</dbReference>
<dbReference type="GO" id="GO:1902977">
    <property type="term" value="P:mitotic DNA replication preinitiation complex assembly"/>
    <property type="evidence" value="ECO:0007669"/>
    <property type="project" value="TreeGrafter"/>
</dbReference>
<dbReference type="PANTHER" id="PTHR10507:SF0">
    <property type="entry name" value="CELL DIVISION CONTROL PROTEIN 45 HOMOLOG"/>
    <property type="match status" value="1"/>
</dbReference>
<evidence type="ECO:0000256" key="5">
    <source>
        <dbReference type="ARBA" id="ARBA00023306"/>
    </source>
</evidence>
<dbReference type="InterPro" id="IPR003874">
    <property type="entry name" value="CDC45"/>
</dbReference>
<feature type="compositionally biased region" description="Acidic residues" evidence="6">
    <location>
        <begin position="167"/>
        <end position="203"/>
    </location>
</feature>
<keyword evidence="3" id="KW-0235">DNA replication</keyword>
<dbReference type="PANTHER" id="PTHR10507">
    <property type="entry name" value="CDC45-RELATED PROTEIN"/>
    <property type="match status" value="1"/>
</dbReference>
<sequence>MLLAPPDTSNPHSQSYGTAYKDIVNTSRKRQSSANAVVILAAPDVDALCGVRILVDMLKIDGILHNVRVVSGYAELENVRTEIVDDAELHTVVILGFGSLLTLASQFALHSRVTVHLIDSSRPWNLANAFGSFGGGEFNEAKVLVWDDGYHNANEMNELRKSWEALEYDPEESEEESDESEDSLDNDSDDDDDDDDHGSDGDSEGNPPAKKAKLNPKKARRKLKQERQANKNKLTKYYNGGASYGMSISCVMYILTVELERAVNDLVWYAILGLTYQYTSAKISRSQYDDRYLLLKDEVARLNPPNVGETVANPDDYSISIKEELRFPLLRHWSLYDSMIHSEYIASKLGIWKEGGKKRLHGFLAEMGLPLVQAQQSYAHMDTDLKRALPIKVENVAPRHQLVDLSYPSFVRSFGLRSLPLAAADAVEAIGALLQAATGISIHVDDGKGGGELFSNVRLWEITSLFGNAVDDKENKRNLTFFGQMEEGDEDIAALIKKRNDERSWERNFWIAYDALNNNVARLRASIPLCISLHRAVLRTGASLIEQKVIRNLSLFRLAILKEGPDLALFCNPAPLSRLAKWLIEALRDRIISKTKGGKVIDPRTGSQRRLKDLPFIVGCLNEKTGTYLVAGMTGSTLFDDARKNKLGTVFHEAAESTRARSKHDWFDTAVVEVHGDDLQDFIEGVQAGLADSNY</sequence>
<dbReference type="GO" id="GO:0003688">
    <property type="term" value="F:DNA replication origin binding"/>
    <property type="evidence" value="ECO:0007669"/>
    <property type="project" value="TreeGrafter"/>
</dbReference>
<gene>
    <name evidence="7" type="ORF">E3P99_02128</name>
</gene>
<evidence type="ECO:0008006" key="9">
    <source>
        <dbReference type="Google" id="ProtNLM"/>
    </source>
</evidence>
<organism evidence="7 8">
    <name type="scientific">Wallemia hederae</name>
    <dbReference type="NCBI Taxonomy" id="1540922"/>
    <lineage>
        <taxon>Eukaryota</taxon>
        <taxon>Fungi</taxon>
        <taxon>Dikarya</taxon>
        <taxon>Basidiomycota</taxon>
        <taxon>Wallemiomycotina</taxon>
        <taxon>Wallemiomycetes</taxon>
        <taxon>Wallemiales</taxon>
        <taxon>Wallemiaceae</taxon>
        <taxon>Wallemia</taxon>
    </lineage>
</organism>
<feature type="region of interest" description="Disordered" evidence="6">
    <location>
        <begin position="167"/>
        <end position="234"/>
    </location>
</feature>
<evidence type="ECO:0000256" key="4">
    <source>
        <dbReference type="ARBA" id="ARBA00023242"/>
    </source>
</evidence>
<evidence type="ECO:0000256" key="2">
    <source>
        <dbReference type="ARBA" id="ARBA00010727"/>
    </source>
</evidence>
<comment type="similarity">
    <text evidence="2">Belongs to the CDC45 family.</text>
</comment>
<comment type="subcellular location">
    <subcellularLocation>
        <location evidence="1">Nucleus</location>
    </subcellularLocation>
</comment>
<evidence type="ECO:0000256" key="1">
    <source>
        <dbReference type="ARBA" id="ARBA00004123"/>
    </source>
</evidence>
<dbReference type="AlphaFoldDB" id="A0A4V4LTG0"/>
<keyword evidence="8" id="KW-1185">Reference proteome</keyword>
<keyword evidence="4" id="KW-0539">Nucleus</keyword>
<name>A0A4V4LTG0_9BASI</name>
<dbReference type="EMBL" id="SPNW01000028">
    <property type="protein sequence ID" value="TIA89343.1"/>
    <property type="molecule type" value="Genomic_DNA"/>
</dbReference>
<evidence type="ECO:0000256" key="6">
    <source>
        <dbReference type="SAM" id="MobiDB-lite"/>
    </source>
</evidence>
<keyword evidence="5" id="KW-0131">Cell cycle</keyword>
<proteinExistence type="inferred from homology"/>
<evidence type="ECO:0000313" key="8">
    <source>
        <dbReference type="Proteomes" id="UP000310189"/>
    </source>
</evidence>
<dbReference type="OrthoDB" id="10258882at2759"/>
<dbReference type="Pfam" id="PF02724">
    <property type="entry name" value="CDC45"/>
    <property type="match status" value="1"/>
</dbReference>
<dbReference type="GO" id="GO:0003697">
    <property type="term" value="F:single-stranded DNA binding"/>
    <property type="evidence" value="ECO:0007669"/>
    <property type="project" value="TreeGrafter"/>
</dbReference>
<feature type="compositionally biased region" description="Basic residues" evidence="6">
    <location>
        <begin position="210"/>
        <end position="224"/>
    </location>
</feature>
<dbReference type="GO" id="GO:0006270">
    <property type="term" value="P:DNA replication initiation"/>
    <property type="evidence" value="ECO:0007669"/>
    <property type="project" value="InterPro"/>
</dbReference>
<dbReference type="GO" id="GO:0031261">
    <property type="term" value="C:DNA replication preinitiation complex"/>
    <property type="evidence" value="ECO:0007669"/>
    <property type="project" value="TreeGrafter"/>
</dbReference>
<evidence type="ECO:0000313" key="7">
    <source>
        <dbReference type="EMBL" id="TIA89343.1"/>
    </source>
</evidence>
<comment type="caution">
    <text evidence="7">The sequence shown here is derived from an EMBL/GenBank/DDBJ whole genome shotgun (WGS) entry which is preliminary data.</text>
</comment>
<protein>
    <recommendedName>
        <fullName evidence="9">CDC45-like protein</fullName>
    </recommendedName>
</protein>
<dbReference type="GO" id="GO:0000727">
    <property type="term" value="P:double-strand break repair via break-induced replication"/>
    <property type="evidence" value="ECO:0007669"/>
    <property type="project" value="TreeGrafter"/>
</dbReference>
<dbReference type="GO" id="GO:0003682">
    <property type="term" value="F:chromatin binding"/>
    <property type="evidence" value="ECO:0007669"/>
    <property type="project" value="TreeGrafter"/>
</dbReference>